<dbReference type="InterPro" id="IPR001034">
    <property type="entry name" value="DeoR_HTH"/>
</dbReference>
<dbReference type="PROSITE" id="PS51000">
    <property type="entry name" value="HTH_DEOR_2"/>
    <property type="match status" value="1"/>
</dbReference>
<dbReference type="Pfam" id="PF00455">
    <property type="entry name" value="DeoRC"/>
    <property type="match status" value="1"/>
</dbReference>
<dbReference type="SMART" id="SM00420">
    <property type="entry name" value="HTH_DEOR"/>
    <property type="match status" value="1"/>
</dbReference>
<evidence type="ECO:0000256" key="2">
    <source>
        <dbReference type="ARBA" id="ARBA00023163"/>
    </source>
</evidence>
<name>U1GN99_TRESO</name>
<evidence type="ECO:0000256" key="1">
    <source>
        <dbReference type="ARBA" id="ARBA00023015"/>
    </source>
</evidence>
<feature type="domain" description="HTH deoR-type" evidence="3">
    <location>
        <begin position="3"/>
        <end position="58"/>
    </location>
</feature>
<dbReference type="PRINTS" id="PR00037">
    <property type="entry name" value="HTHLACR"/>
</dbReference>
<dbReference type="SMART" id="SM01134">
    <property type="entry name" value="DeoRC"/>
    <property type="match status" value="1"/>
</dbReference>
<evidence type="ECO:0000313" key="4">
    <source>
        <dbReference type="EMBL" id="ERF59510.1"/>
    </source>
</evidence>
<dbReference type="Proteomes" id="UP000016646">
    <property type="component" value="Unassembled WGS sequence"/>
</dbReference>
<proteinExistence type="predicted"/>
<dbReference type="EMBL" id="AVQI01000060">
    <property type="protein sequence ID" value="ERK01182.1"/>
    <property type="molecule type" value="Genomic_DNA"/>
</dbReference>
<dbReference type="EMBL" id="AUZJ01000069">
    <property type="protein sequence ID" value="ERF59510.1"/>
    <property type="molecule type" value="Genomic_DNA"/>
</dbReference>
<accession>U1GN99</accession>
<dbReference type="InterPro" id="IPR036390">
    <property type="entry name" value="WH_DNA-bd_sf"/>
</dbReference>
<keyword evidence="2" id="KW-0804">Transcription</keyword>
<dbReference type="Gene3D" id="3.40.50.1360">
    <property type="match status" value="1"/>
</dbReference>
<dbReference type="Pfam" id="PF08220">
    <property type="entry name" value="HTH_DeoR"/>
    <property type="match status" value="1"/>
</dbReference>
<keyword evidence="7" id="KW-1185">Reference proteome</keyword>
<dbReference type="PATRIC" id="fig|1125725.3.peg.2542"/>
<dbReference type="InterPro" id="IPR037171">
    <property type="entry name" value="NagB/RpiA_transferase-like"/>
</dbReference>
<dbReference type="SUPFAM" id="SSF46785">
    <property type="entry name" value="Winged helix' DNA-binding domain"/>
    <property type="match status" value="1"/>
</dbReference>
<dbReference type="OrthoDB" id="308679at2"/>
<evidence type="ECO:0000313" key="6">
    <source>
        <dbReference type="Proteomes" id="UP000016412"/>
    </source>
</evidence>
<dbReference type="GO" id="GO:0003700">
    <property type="term" value="F:DNA-binding transcription factor activity"/>
    <property type="evidence" value="ECO:0007669"/>
    <property type="project" value="InterPro"/>
</dbReference>
<protein>
    <submittedName>
        <fullName evidence="4">Transcriptional regulator, DeoR family</fullName>
    </submittedName>
</protein>
<keyword evidence="1" id="KW-0805">Transcription regulation</keyword>
<dbReference type="SUPFAM" id="SSF100950">
    <property type="entry name" value="NagB/RpiA/CoA transferase-like"/>
    <property type="match status" value="1"/>
</dbReference>
<reference evidence="6 7" key="1">
    <citation type="submission" date="2013-08" db="EMBL/GenBank/DDBJ databases">
        <authorList>
            <person name="Durkin A.S."/>
            <person name="Haft D.R."/>
            <person name="McCorrison J."/>
            <person name="Torralba M."/>
            <person name="Gillis M."/>
            <person name="Haft D.H."/>
            <person name="Methe B."/>
            <person name="Sutton G."/>
            <person name="Nelson K.E."/>
        </authorList>
    </citation>
    <scope>NUCLEOTIDE SEQUENCE [LARGE SCALE GENOMIC DNA]</scope>
    <source>
        <strain evidence="5 7">ATCC 35536</strain>
        <strain evidence="4 6">VPI DR56BR1116</strain>
    </source>
</reference>
<dbReference type="PANTHER" id="PTHR30363">
    <property type="entry name" value="HTH-TYPE TRANSCRIPTIONAL REGULATOR SRLR-RELATED"/>
    <property type="match status" value="1"/>
</dbReference>
<evidence type="ECO:0000259" key="3">
    <source>
        <dbReference type="PROSITE" id="PS51000"/>
    </source>
</evidence>
<dbReference type="AlphaFoldDB" id="U1GN99"/>
<dbReference type="eggNOG" id="COG1349">
    <property type="taxonomic scope" value="Bacteria"/>
</dbReference>
<dbReference type="Gene3D" id="1.10.10.10">
    <property type="entry name" value="Winged helix-like DNA-binding domain superfamily/Winged helix DNA-binding domain"/>
    <property type="match status" value="1"/>
</dbReference>
<dbReference type="PANTHER" id="PTHR30363:SF44">
    <property type="entry name" value="AGA OPERON TRANSCRIPTIONAL REPRESSOR-RELATED"/>
    <property type="match status" value="1"/>
</dbReference>
<dbReference type="STRING" id="1125725.HMPREF1325_1407"/>
<dbReference type="InterPro" id="IPR014036">
    <property type="entry name" value="DeoR-like_C"/>
</dbReference>
<evidence type="ECO:0000313" key="7">
    <source>
        <dbReference type="Proteomes" id="UP000016646"/>
    </source>
</evidence>
<dbReference type="InterPro" id="IPR036388">
    <property type="entry name" value="WH-like_DNA-bd_sf"/>
</dbReference>
<gene>
    <name evidence="5" type="ORF">HMPREF0860_0900</name>
    <name evidence="4" type="ORF">HMPREF1325_1407</name>
</gene>
<comment type="caution">
    <text evidence="4">The sequence shown here is derived from an EMBL/GenBank/DDBJ whole genome shotgun (WGS) entry which is preliminary data.</text>
</comment>
<evidence type="ECO:0000313" key="5">
    <source>
        <dbReference type="EMBL" id="ERK01182.1"/>
    </source>
</evidence>
<dbReference type="RefSeq" id="WP_021331588.1">
    <property type="nucleotide sequence ID" value="NZ_AUZJ01000069.1"/>
</dbReference>
<sequence length="261" mass="28850">MLYEERLTKIVEFVNKKKSASVSEIKDLVQVSEVTVRKELEALDKKGVIRRTRGGAVSLSSLVLEYTEIEKEQLNSAQKRAIAERAYEMIQDSQTVFLDAGSTTFELARCICRGTRRGIIVVTNSFKIINELLRRPDIELVFAGGCVRNKMMSCVGSITEDIITSLCYDISFIGANAVSIEDGISTPNLFEATIKKKMVDSAKRAILLCDSSKFDSTSMAKICPLGRFELLITDDGISSSFAKRCKAIGLDVVVVETGKHE</sequence>
<dbReference type="InterPro" id="IPR050313">
    <property type="entry name" value="Carb_Metab_HTH_regulators"/>
</dbReference>
<organism evidence="4 6">
    <name type="scientific">Treponema socranskii subsp. socranskii VPI DR56BR1116 = ATCC 35536</name>
    <dbReference type="NCBI Taxonomy" id="1125725"/>
    <lineage>
        <taxon>Bacteria</taxon>
        <taxon>Pseudomonadati</taxon>
        <taxon>Spirochaetota</taxon>
        <taxon>Spirochaetia</taxon>
        <taxon>Spirochaetales</taxon>
        <taxon>Treponemataceae</taxon>
        <taxon>Treponema</taxon>
    </lineage>
</organism>
<dbReference type="Proteomes" id="UP000016412">
    <property type="component" value="Unassembled WGS sequence"/>
</dbReference>